<sequence length="192" mass="21659">MTTPQRVFVDANVLASRTILDWLFALQCLSGDMFVFHTSQDVLAEAVRVLRRKCPTAPGKLVNDRVTKVRAVMEEIVRDFPGDIAFDGLDRDDYHVHAAAVASRADIVLTDNSERDITTSPHLQHYEILNADDFLMLVHDSAPHLVLKCTKQQLDYWQTQKNFRGLDKALKQAGCPNFANAVREALKVLARQ</sequence>
<dbReference type="GO" id="GO:0016787">
    <property type="term" value="F:hydrolase activity"/>
    <property type="evidence" value="ECO:0007669"/>
    <property type="project" value="UniProtKB-KW"/>
</dbReference>
<comment type="caution">
    <text evidence="6">The sequence shown here is derived from an EMBL/GenBank/DDBJ whole genome shotgun (WGS) entry which is preliminary data.</text>
</comment>
<dbReference type="InterPro" id="IPR002716">
    <property type="entry name" value="PIN_dom"/>
</dbReference>
<evidence type="ECO:0000256" key="1">
    <source>
        <dbReference type="ARBA" id="ARBA00022722"/>
    </source>
</evidence>
<feature type="domain" description="PIN" evidence="5">
    <location>
        <begin position="6"/>
        <end position="112"/>
    </location>
</feature>
<dbReference type="GO" id="GO:0004518">
    <property type="term" value="F:nuclease activity"/>
    <property type="evidence" value="ECO:0007669"/>
    <property type="project" value="UniProtKB-KW"/>
</dbReference>
<evidence type="ECO:0000256" key="4">
    <source>
        <dbReference type="ARBA" id="ARBA00022842"/>
    </source>
</evidence>
<evidence type="ECO:0000256" key="2">
    <source>
        <dbReference type="ARBA" id="ARBA00022723"/>
    </source>
</evidence>
<dbReference type="Proteomes" id="UP000215771">
    <property type="component" value="Unassembled WGS sequence"/>
</dbReference>
<dbReference type="Pfam" id="PF13470">
    <property type="entry name" value="PIN_3"/>
    <property type="match status" value="1"/>
</dbReference>
<evidence type="ECO:0000313" key="6">
    <source>
        <dbReference type="EMBL" id="PAJ71086.1"/>
    </source>
</evidence>
<protein>
    <recommendedName>
        <fullName evidence="5">PIN domain-containing protein</fullName>
    </recommendedName>
</protein>
<accession>A0A269PG44</accession>
<dbReference type="EMBL" id="NQMQ01000002">
    <property type="protein sequence ID" value="PAJ71086.1"/>
    <property type="molecule type" value="Genomic_DNA"/>
</dbReference>
<keyword evidence="3" id="KW-0378">Hydrolase</keyword>
<dbReference type="GO" id="GO:0046872">
    <property type="term" value="F:metal ion binding"/>
    <property type="evidence" value="ECO:0007669"/>
    <property type="project" value="UniProtKB-KW"/>
</dbReference>
<dbReference type="AlphaFoldDB" id="A0A269PG44"/>
<proteinExistence type="predicted"/>
<dbReference type="RefSeq" id="WP_095275553.1">
    <property type="nucleotide sequence ID" value="NZ_CP047655.1"/>
</dbReference>
<evidence type="ECO:0000313" key="7">
    <source>
        <dbReference type="Proteomes" id="UP000215771"/>
    </source>
</evidence>
<keyword evidence="2" id="KW-0479">Metal-binding</keyword>
<name>A0A269PG44_9CORY</name>
<reference evidence="6 7" key="1">
    <citation type="submission" date="2017-08" db="EMBL/GenBank/DDBJ databases">
        <authorList>
            <person name="de Groot N.N."/>
        </authorList>
    </citation>
    <scope>NUCLEOTIDE SEQUENCE [LARGE SCALE GENOMIC DNA]</scope>
    <source>
        <strain evidence="6 7">NBT06-6</strain>
    </source>
</reference>
<organism evidence="6 7">
    <name type="scientific">Corynebacterium hadale</name>
    <dbReference type="NCBI Taxonomy" id="2026255"/>
    <lineage>
        <taxon>Bacteria</taxon>
        <taxon>Bacillati</taxon>
        <taxon>Actinomycetota</taxon>
        <taxon>Actinomycetes</taxon>
        <taxon>Mycobacteriales</taxon>
        <taxon>Corynebacteriaceae</taxon>
        <taxon>Corynebacterium</taxon>
    </lineage>
</organism>
<keyword evidence="4" id="KW-0460">Magnesium</keyword>
<evidence type="ECO:0000256" key="3">
    <source>
        <dbReference type="ARBA" id="ARBA00022801"/>
    </source>
</evidence>
<gene>
    <name evidence="6" type="ORF">CIG21_02665</name>
</gene>
<evidence type="ECO:0000259" key="5">
    <source>
        <dbReference type="Pfam" id="PF13470"/>
    </source>
</evidence>
<keyword evidence="1" id="KW-0540">Nuclease</keyword>